<evidence type="ECO:0000313" key="2">
    <source>
        <dbReference type="Proteomes" id="UP000054477"/>
    </source>
</evidence>
<protein>
    <submittedName>
        <fullName evidence="1">Uncharacterized protein</fullName>
    </submittedName>
</protein>
<evidence type="ECO:0000313" key="1">
    <source>
        <dbReference type="EMBL" id="KIK02134.1"/>
    </source>
</evidence>
<dbReference type="EMBL" id="KN838597">
    <property type="protein sequence ID" value="KIK02134.1"/>
    <property type="molecule type" value="Genomic_DNA"/>
</dbReference>
<reference evidence="1 2" key="1">
    <citation type="submission" date="2014-04" db="EMBL/GenBank/DDBJ databases">
        <authorList>
            <consortium name="DOE Joint Genome Institute"/>
            <person name="Kuo A."/>
            <person name="Kohler A."/>
            <person name="Nagy L.G."/>
            <person name="Floudas D."/>
            <person name="Copeland A."/>
            <person name="Barry K.W."/>
            <person name="Cichocki N."/>
            <person name="Veneault-Fourrey C."/>
            <person name="LaButti K."/>
            <person name="Lindquist E.A."/>
            <person name="Lipzen A."/>
            <person name="Lundell T."/>
            <person name="Morin E."/>
            <person name="Murat C."/>
            <person name="Sun H."/>
            <person name="Tunlid A."/>
            <person name="Henrissat B."/>
            <person name="Grigoriev I.V."/>
            <person name="Hibbett D.S."/>
            <person name="Martin F."/>
            <person name="Nordberg H.P."/>
            <person name="Cantor M.N."/>
            <person name="Hua S.X."/>
        </authorList>
    </citation>
    <scope>NUCLEOTIDE SEQUENCE [LARGE SCALE GENOMIC DNA]</scope>
    <source>
        <strain evidence="1 2">LaAM-08-1</strain>
    </source>
</reference>
<name>A0A0C9XKU0_9AGAR</name>
<dbReference type="HOGENOM" id="CLU_1731765_0_0_1"/>
<keyword evidence="2" id="KW-1185">Reference proteome</keyword>
<accession>A0A0C9XKU0</accession>
<proteinExistence type="predicted"/>
<reference evidence="2" key="2">
    <citation type="submission" date="2015-01" db="EMBL/GenBank/DDBJ databases">
        <title>Evolutionary Origins and Diversification of the Mycorrhizal Mutualists.</title>
        <authorList>
            <consortium name="DOE Joint Genome Institute"/>
            <consortium name="Mycorrhizal Genomics Consortium"/>
            <person name="Kohler A."/>
            <person name="Kuo A."/>
            <person name="Nagy L.G."/>
            <person name="Floudas D."/>
            <person name="Copeland A."/>
            <person name="Barry K.W."/>
            <person name="Cichocki N."/>
            <person name="Veneault-Fourrey C."/>
            <person name="LaButti K."/>
            <person name="Lindquist E.A."/>
            <person name="Lipzen A."/>
            <person name="Lundell T."/>
            <person name="Morin E."/>
            <person name="Murat C."/>
            <person name="Riley R."/>
            <person name="Ohm R."/>
            <person name="Sun H."/>
            <person name="Tunlid A."/>
            <person name="Henrissat B."/>
            <person name="Grigoriev I.V."/>
            <person name="Hibbett D.S."/>
            <person name="Martin F."/>
        </authorList>
    </citation>
    <scope>NUCLEOTIDE SEQUENCE [LARGE SCALE GENOMIC DNA]</scope>
    <source>
        <strain evidence="2">LaAM-08-1</strain>
    </source>
</reference>
<dbReference type="AlphaFoldDB" id="A0A0C9XKU0"/>
<gene>
    <name evidence="1" type="ORF">K443DRAFT_97504</name>
</gene>
<organism evidence="1 2">
    <name type="scientific">Laccaria amethystina LaAM-08-1</name>
    <dbReference type="NCBI Taxonomy" id="1095629"/>
    <lineage>
        <taxon>Eukaryota</taxon>
        <taxon>Fungi</taxon>
        <taxon>Dikarya</taxon>
        <taxon>Basidiomycota</taxon>
        <taxon>Agaricomycotina</taxon>
        <taxon>Agaricomycetes</taxon>
        <taxon>Agaricomycetidae</taxon>
        <taxon>Agaricales</taxon>
        <taxon>Agaricineae</taxon>
        <taxon>Hydnangiaceae</taxon>
        <taxon>Laccaria</taxon>
    </lineage>
</organism>
<dbReference type="Proteomes" id="UP000054477">
    <property type="component" value="Unassembled WGS sequence"/>
</dbReference>
<sequence>MSECCYFTTFIRTKALSAYVNPACPGITQLLSENHVMDKQVMARKGLPNFVTKNASFALKPLGYQEVLKQFGPLQSQVKFESPDRQLPFQDPAAFTTFVKELFNGLSLLSLKDLQKKHHKLIALDVFTSSIGVTHTRGSPIEISWKIFIYN</sequence>